<dbReference type="InterPro" id="IPR001024">
    <property type="entry name" value="PLAT/LH2_dom"/>
</dbReference>
<comment type="caution">
    <text evidence="4">The sequence shown here is derived from an EMBL/GenBank/DDBJ whole genome shotgun (WGS) entry which is preliminary data.</text>
</comment>
<dbReference type="Pfam" id="PF01477">
    <property type="entry name" value="PLAT"/>
    <property type="match status" value="1"/>
</dbReference>
<name>A0AAW1M766_SAPOF</name>
<gene>
    <name evidence="4" type="ORF">RND81_03G136800</name>
</gene>
<dbReference type="PANTHER" id="PTHR31718">
    <property type="entry name" value="PLAT DOMAIN-CONTAINING PROTEIN"/>
    <property type="match status" value="1"/>
</dbReference>
<comment type="caution">
    <text evidence="1">Lacks conserved residue(s) required for the propagation of feature annotation.</text>
</comment>
<proteinExistence type="predicted"/>
<evidence type="ECO:0000259" key="3">
    <source>
        <dbReference type="PROSITE" id="PS50095"/>
    </source>
</evidence>
<feature type="chain" id="PRO_5043732693" description="PLAT domain-containing protein" evidence="2">
    <location>
        <begin position="25"/>
        <end position="172"/>
    </location>
</feature>
<evidence type="ECO:0000313" key="5">
    <source>
        <dbReference type="Proteomes" id="UP001443914"/>
    </source>
</evidence>
<dbReference type="AlphaFoldDB" id="A0AAW1M766"/>
<evidence type="ECO:0000256" key="1">
    <source>
        <dbReference type="PROSITE-ProRule" id="PRU00152"/>
    </source>
</evidence>
<accession>A0AAW1M766</accession>
<evidence type="ECO:0000256" key="2">
    <source>
        <dbReference type="SAM" id="SignalP"/>
    </source>
</evidence>
<dbReference type="PROSITE" id="PS50095">
    <property type="entry name" value="PLAT"/>
    <property type="match status" value="1"/>
</dbReference>
<keyword evidence="2" id="KW-0732">Signal</keyword>
<dbReference type="PANTHER" id="PTHR31718:SF0">
    <property type="entry name" value="PLAT DOMAIN-CONTAINING PROTEIN 2"/>
    <property type="match status" value="1"/>
</dbReference>
<dbReference type="EMBL" id="JBDFQZ010000003">
    <property type="protein sequence ID" value="KAK9741905.1"/>
    <property type="molecule type" value="Genomic_DNA"/>
</dbReference>
<dbReference type="InterPro" id="IPR036392">
    <property type="entry name" value="PLAT/LH2_dom_sf"/>
</dbReference>
<organism evidence="4 5">
    <name type="scientific">Saponaria officinalis</name>
    <name type="common">Common soapwort</name>
    <name type="synonym">Lychnis saponaria</name>
    <dbReference type="NCBI Taxonomy" id="3572"/>
    <lineage>
        <taxon>Eukaryota</taxon>
        <taxon>Viridiplantae</taxon>
        <taxon>Streptophyta</taxon>
        <taxon>Embryophyta</taxon>
        <taxon>Tracheophyta</taxon>
        <taxon>Spermatophyta</taxon>
        <taxon>Magnoliopsida</taxon>
        <taxon>eudicotyledons</taxon>
        <taxon>Gunneridae</taxon>
        <taxon>Pentapetalae</taxon>
        <taxon>Caryophyllales</taxon>
        <taxon>Caryophyllaceae</taxon>
        <taxon>Caryophylleae</taxon>
        <taxon>Saponaria</taxon>
    </lineage>
</organism>
<keyword evidence="5" id="KW-1185">Reference proteome</keyword>
<evidence type="ECO:0000313" key="4">
    <source>
        <dbReference type="EMBL" id="KAK9741905.1"/>
    </source>
</evidence>
<dbReference type="SUPFAM" id="SSF49723">
    <property type="entry name" value="Lipase/lipooxygenase domain (PLAT/LH2 domain)"/>
    <property type="match status" value="1"/>
</dbReference>
<protein>
    <recommendedName>
        <fullName evidence="3">PLAT domain-containing protein</fullName>
    </recommendedName>
</protein>
<feature type="signal peptide" evidence="2">
    <location>
        <begin position="1"/>
        <end position="24"/>
    </location>
</feature>
<dbReference type="Proteomes" id="UP001443914">
    <property type="component" value="Unassembled WGS sequence"/>
</dbReference>
<reference evidence="4" key="1">
    <citation type="submission" date="2024-03" db="EMBL/GenBank/DDBJ databases">
        <title>WGS assembly of Saponaria officinalis var. Norfolk2.</title>
        <authorList>
            <person name="Jenkins J."/>
            <person name="Shu S."/>
            <person name="Grimwood J."/>
            <person name="Barry K."/>
            <person name="Goodstein D."/>
            <person name="Schmutz J."/>
            <person name="Leebens-Mack J."/>
            <person name="Osbourn A."/>
        </authorList>
    </citation>
    <scope>NUCLEOTIDE SEQUENCE [LARGE SCALE GENOMIC DNA]</scope>
    <source>
        <strain evidence="4">JIC</strain>
    </source>
</reference>
<feature type="domain" description="PLAT" evidence="3">
    <location>
        <begin position="30"/>
        <end position="156"/>
    </location>
</feature>
<sequence>MDVKLLILWVTLFCASFLASNVYSWDNYDCTYVIYIKTGDTQTAGTHAKVSLELKDIYLNKVNVTNLSTHGVMGKWYEYFQSGNTDAFAIKAKCLKGPVCSITLSHDNSGFAPGWYVDSVDVTVISPRLGCRKTNFPIGGWLASDEAPFNTRYGVYLCDEIVHFGSKCSDEN</sequence>
<dbReference type="Gene3D" id="2.40.180.10">
    <property type="entry name" value="Catalase core domain"/>
    <property type="match status" value="1"/>
</dbReference>